<dbReference type="InterPro" id="IPR011992">
    <property type="entry name" value="EF-hand-dom_pair"/>
</dbReference>
<reference evidence="3 4" key="1">
    <citation type="submission" date="2019-08" db="EMBL/GenBank/DDBJ databases">
        <title>Whole genome of Aphis craccivora.</title>
        <authorList>
            <person name="Voronova N.V."/>
            <person name="Shulinski R.S."/>
            <person name="Bandarenka Y.V."/>
            <person name="Zhorov D.G."/>
            <person name="Warner D."/>
        </authorList>
    </citation>
    <scope>NUCLEOTIDE SEQUENCE [LARGE SCALE GENOMIC DNA]</scope>
    <source>
        <strain evidence="3">180601</strain>
        <tissue evidence="3">Whole Body</tissue>
    </source>
</reference>
<keyword evidence="1" id="KW-0677">Repeat</keyword>
<name>A0A6G0ZMF1_APHCR</name>
<organism evidence="3 4">
    <name type="scientific">Aphis craccivora</name>
    <name type="common">Cowpea aphid</name>
    <dbReference type="NCBI Taxonomy" id="307492"/>
    <lineage>
        <taxon>Eukaryota</taxon>
        <taxon>Metazoa</taxon>
        <taxon>Ecdysozoa</taxon>
        <taxon>Arthropoda</taxon>
        <taxon>Hexapoda</taxon>
        <taxon>Insecta</taxon>
        <taxon>Pterygota</taxon>
        <taxon>Neoptera</taxon>
        <taxon>Paraneoptera</taxon>
        <taxon>Hemiptera</taxon>
        <taxon>Sternorrhyncha</taxon>
        <taxon>Aphidomorpha</taxon>
        <taxon>Aphidoidea</taxon>
        <taxon>Aphididae</taxon>
        <taxon>Aphidini</taxon>
        <taxon>Aphis</taxon>
        <taxon>Aphis</taxon>
    </lineage>
</organism>
<dbReference type="PANTHER" id="PTHR23055:SF198">
    <property type="entry name" value="NEURONAL CALCIUM SENSOR 1"/>
    <property type="match status" value="1"/>
</dbReference>
<evidence type="ECO:0000256" key="1">
    <source>
        <dbReference type="ARBA" id="ARBA00022737"/>
    </source>
</evidence>
<dbReference type="Gene3D" id="1.10.238.10">
    <property type="entry name" value="EF-hand"/>
    <property type="match status" value="1"/>
</dbReference>
<evidence type="ECO:0000313" key="3">
    <source>
        <dbReference type="EMBL" id="KAF0772356.1"/>
    </source>
</evidence>
<dbReference type="GO" id="GO:0008048">
    <property type="term" value="F:calcium sensitive guanylate cyclase activator activity"/>
    <property type="evidence" value="ECO:0007669"/>
    <property type="project" value="TreeGrafter"/>
</dbReference>
<dbReference type="SUPFAM" id="SSF47473">
    <property type="entry name" value="EF-hand"/>
    <property type="match status" value="1"/>
</dbReference>
<protein>
    <submittedName>
        <fullName evidence="3">Frequenin-1-like</fullName>
    </submittedName>
</protein>
<sequence length="82" mass="9640">MEETKRPFRKKKSDNGEHKGFLKDCPNGLLTEQGFIKIYRQFFPQGDPTKFASLVFRVFDENKKLGYKQSIATLRTHSMQVR</sequence>
<feature type="region of interest" description="Disordered" evidence="2">
    <location>
        <begin position="1"/>
        <end position="21"/>
    </location>
</feature>
<comment type="caution">
    <text evidence="3">The sequence shown here is derived from an EMBL/GenBank/DDBJ whole genome shotgun (WGS) entry which is preliminary data.</text>
</comment>
<dbReference type="AlphaFoldDB" id="A0A6G0ZMF1"/>
<dbReference type="GO" id="GO:0005509">
    <property type="term" value="F:calcium ion binding"/>
    <property type="evidence" value="ECO:0007669"/>
    <property type="project" value="InterPro"/>
</dbReference>
<dbReference type="InterPro" id="IPR028846">
    <property type="entry name" value="Recoverin"/>
</dbReference>
<dbReference type="EMBL" id="VUJU01000187">
    <property type="protein sequence ID" value="KAF0772356.1"/>
    <property type="molecule type" value="Genomic_DNA"/>
</dbReference>
<keyword evidence="4" id="KW-1185">Reference proteome</keyword>
<dbReference type="PANTHER" id="PTHR23055">
    <property type="entry name" value="CALCIUM BINDING PROTEINS"/>
    <property type="match status" value="1"/>
</dbReference>
<evidence type="ECO:0000256" key="2">
    <source>
        <dbReference type="SAM" id="MobiDB-lite"/>
    </source>
</evidence>
<gene>
    <name evidence="3" type="ORF">FWK35_00009274</name>
</gene>
<proteinExistence type="predicted"/>
<dbReference type="OrthoDB" id="191686at2759"/>
<accession>A0A6G0ZMF1</accession>
<evidence type="ECO:0000313" key="4">
    <source>
        <dbReference type="Proteomes" id="UP000478052"/>
    </source>
</evidence>
<dbReference type="Proteomes" id="UP000478052">
    <property type="component" value="Unassembled WGS sequence"/>
</dbReference>